<dbReference type="SUPFAM" id="SSF51230">
    <property type="entry name" value="Single hybrid motif"/>
    <property type="match status" value="1"/>
</dbReference>
<evidence type="ECO:0000259" key="8">
    <source>
        <dbReference type="PROSITE" id="PS51826"/>
    </source>
</evidence>
<dbReference type="RefSeq" id="WP_162392348.1">
    <property type="nucleotide sequence ID" value="NZ_JAABOZ010000001.1"/>
</dbReference>
<dbReference type="SUPFAM" id="SSF47005">
    <property type="entry name" value="Peripheral subunit-binding domain of 2-oxo acid dehydrogenase complex"/>
    <property type="match status" value="2"/>
</dbReference>
<dbReference type="EC" id="2.3.1.-" evidence="6"/>
<evidence type="ECO:0000313" key="9">
    <source>
        <dbReference type="EMBL" id="NEL55455.1"/>
    </source>
</evidence>
<dbReference type="InterPro" id="IPR004167">
    <property type="entry name" value="PSBD"/>
</dbReference>
<keyword evidence="3 6" id="KW-0808">Transferase</keyword>
<dbReference type="CDD" id="cd06849">
    <property type="entry name" value="lipoyl_domain"/>
    <property type="match status" value="1"/>
</dbReference>
<keyword evidence="5 6" id="KW-0012">Acyltransferase</keyword>
<dbReference type="Pfam" id="PF00364">
    <property type="entry name" value="Biotin_lipoyl"/>
    <property type="match status" value="1"/>
</dbReference>
<feature type="domain" description="Peripheral subunit-binding (PSBD)" evidence="8">
    <location>
        <begin position="120"/>
        <end position="157"/>
    </location>
</feature>
<name>A0A7K3WG33_9ACTN</name>
<dbReference type="Gene3D" id="4.10.320.10">
    <property type="entry name" value="E3-binding domain"/>
    <property type="match status" value="2"/>
</dbReference>
<dbReference type="GO" id="GO:0005737">
    <property type="term" value="C:cytoplasm"/>
    <property type="evidence" value="ECO:0007669"/>
    <property type="project" value="TreeGrafter"/>
</dbReference>
<evidence type="ECO:0000256" key="4">
    <source>
        <dbReference type="ARBA" id="ARBA00022823"/>
    </source>
</evidence>
<feature type="region of interest" description="Disordered" evidence="7">
    <location>
        <begin position="163"/>
        <end position="185"/>
    </location>
</feature>
<proteinExistence type="inferred from homology"/>
<dbReference type="InterPro" id="IPR011053">
    <property type="entry name" value="Single_hybrid_motif"/>
</dbReference>
<evidence type="ECO:0000256" key="7">
    <source>
        <dbReference type="SAM" id="MobiDB-lite"/>
    </source>
</evidence>
<dbReference type="AlphaFoldDB" id="A0A7K3WG33"/>
<evidence type="ECO:0000256" key="1">
    <source>
        <dbReference type="ARBA" id="ARBA00001938"/>
    </source>
</evidence>
<dbReference type="Pfam" id="PF00198">
    <property type="entry name" value="2-oxoacid_dh"/>
    <property type="match status" value="1"/>
</dbReference>
<dbReference type="InterPro" id="IPR003016">
    <property type="entry name" value="2-oxoA_DH_lipoyl-BS"/>
</dbReference>
<dbReference type="PANTHER" id="PTHR43178:SF5">
    <property type="entry name" value="LIPOAMIDE ACYLTRANSFERASE COMPONENT OF BRANCHED-CHAIN ALPHA-KETO ACID DEHYDROGENASE COMPLEX, MITOCHONDRIAL"/>
    <property type="match status" value="1"/>
</dbReference>
<feature type="region of interest" description="Disordered" evidence="7">
    <location>
        <begin position="217"/>
        <end position="237"/>
    </location>
</feature>
<keyword evidence="4 6" id="KW-0450">Lipoyl</keyword>
<dbReference type="GO" id="GO:0031405">
    <property type="term" value="F:lipoic acid binding"/>
    <property type="evidence" value="ECO:0007669"/>
    <property type="project" value="TreeGrafter"/>
</dbReference>
<sequence length="470" mass="48016">MAQQVLLPKLGLTMEEGTIVEWVARPGDQVRTGDVLLRLGTDKVDADVEAEGEGRFQPVVDEGATLAPGALIAWLLDGDEQPPGAAPAPAAGRAPEPVPEPILASGAVAPGRPEPGGRLLASPNARRVAAELGVDLTTLRGTGPGGRIVSEDVADAVVAARVPAPTADRPSPRPVDGGGVGSPLVRRHAASSGVDLGSVRGSGLGGRIRRADVLAAAGPPPAAPVPAPEAPPAQPAAGPVPGTVLPLTGMRGAIARSMHASLQEMAQLTLGHEADVGGLLALREQLTREWDGTGLRVPTVTDFVVRAAAQALPEHPVLNASVRADGIHLHEQVHVGIAVAVPGGLLVPVLRDADRRGMVDLAGQTRELAVAARAGRLTAAQLEGATFVVTSLGSYGVDFFTPVVNPGTTGILGVGRVRDGVRWEGEVPRRTSVLTLSLSFDHRAVDGAPAAEFLRTVSGLLARPHLLLAG</sequence>
<dbReference type="Pfam" id="PF02817">
    <property type="entry name" value="E3_binding"/>
    <property type="match status" value="2"/>
</dbReference>
<dbReference type="InterPro" id="IPR023213">
    <property type="entry name" value="CAT-like_dom_sf"/>
</dbReference>
<dbReference type="InterPro" id="IPR036625">
    <property type="entry name" value="E3-bd_dom_sf"/>
</dbReference>
<organism evidence="9 10">
    <name type="scientific">Goekera deserti</name>
    <dbReference type="NCBI Taxonomy" id="2497753"/>
    <lineage>
        <taxon>Bacteria</taxon>
        <taxon>Bacillati</taxon>
        <taxon>Actinomycetota</taxon>
        <taxon>Actinomycetes</taxon>
        <taxon>Geodermatophilales</taxon>
        <taxon>Geodermatophilaceae</taxon>
        <taxon>Goekera</taxon>
    </lineage>
</organism>
<evidence type="ECO:0000256" key="3">
    <source>
        <dbReference type="ARBA" id="ARBA00022679"/>
    </source>
</evidence>
<gene>
    <name evidence="9" type="ORF">G1H19_15810</name>
</gene>
<feature type="compositionally biased region" description="Pro residues" evidence="7">
    <location>
        <begin position="218"/>
        <end position="234"/>
    </location>
</feature>
<dbReference type="Proteomes" id="UP000470470">
    <property type="component" value="Unassembled WGS sequence"/>
</dbReference>
<comment type="similarity">
    <text evidence="2 6">Belongs to the 2-oxoacid dehydrogenase family.</text>
</comment>
<protein>
    <recommendedName>
        <fullName evidence="6">Dihydrolipoamide acetyltransferase component of pyruvate dehydrogenase complex</fullName>
        <ecNumber evidence="6">2.3.1.-</ecNumber>
    </recommendedName>
</protein>
<dbReference type="SUPFAM" id="SSF52777">
    <property type="entry name" value="CoA-dependent acyltransferases"/>
    <property type="match status" value="1"/>
</dbReference>
<keyword evidence="10" id="KW-1185">Reference proteome</keyword>
<evidence type="ECO:0000256" key="5">
    <source>
        <dbReference type="ARBA" id="ARBA00023315"/>
    </source>
</evidence>
<feature type="region of interest" description="Disordered" evidence="7">
    <location>
        <begin position="77"/>
        <end position="122"/>
    </location>
</feature>
<evidence type="ECO:0000313" key="10">
    <source>
        <dbReference type="Proteomes" id="UP000470470"/>
    </source>
</evidence>
<dbReference type="Gene3D" id="3.30.559.10">
    <property type="entry name" value="Chloramphenicol acetyltransferase-like domain"/>
    <property type="match status" value="1"/>
</dbReference>
<dbReference type="PROSITE" id="PS51826">
    <property type="entry name" value="PSBD"/>
    <property type="match status" value="2"/>
</dbReference>
<evidence type="ECO:0000256" key="2">
    <source>
        <dbReference type="ARBA" id="ARBA00007317"/>
    </source>
</evidence>
<accession>A0A7K3WG33</accession>
<evidence type="ECO:0000256" key="6">
    <source>
        <dbReference type="RuleBase" id="RU003423"/>
    </source>
</evidence>
<comment type="caution">
    <text evidence="9">The sequence shown here is derived from an EMBL/GenBank/DDBJ whole genome shotgun (WGS) entry which is preliminary data.</text>
</comment>
<dbReference type="InterPro" id="IPR000089">
    <property type="entry name" value="Biotin_lipoyl"/>
</dbReference>
<dbReference type="InterPro" id="IPR001078">
    <property type="entry name" value="2-oxoacid_DH_actylTfrase"/>
</dbReference>
<dbReference type="PANTHER" id="PTHR43178">
    <property type="entry name" value="DIHYDROLIPOAMIDE ACETYLTRANSFERASE COMPONENT OF PYRUVATE DEHYDROGENASE COMPLEX"/>
    <property type="match status" value="1"/>
</dbReference>
<dbReference type="InterPro" id="IPR050743">
    <property type="entry name" value="2-oxoacid_DH_E2_comp"/>
</dbReference>
<dbReference type="GO" id="GO:0016407">
    <property type="term" value="F:acetyltransferase activity"/>
    <property type="evidence" value="ECO:0007669"/>
    <property type="project" value="TreeGrafter"/>
</dbReference>
<dbReference type="EMBL" id="JAAGWK010000022">
    <property type="protein sequence ID" value="NEL55455.1"/>
    <property type="molecule type" value="Genomic_DNA"/>
</dbReference>
<reference evidence="9 10" key="1">
    <citation type="submission" date="2020-02" db="EMBL/GenBank/DDBJ databases">
        <title>The whole genome sequence of CPCC 205119.</title>
        <authorList>
            <person name="Jiang Z."/>
        </authorList>
    </citation>
    <scope>NUCLEOTIDE SEQUENCE [LARGE SCALE GENOMIC DNA]</scope>
    <source>
        <strain evidence="9 10">CPCC 205119</strain>
    </source>
</reference>
<comment type="cofactor">
    <cofactor evidence="1 6">
        <name>(R)-lipoate</name>
        <dbReference type="ChEBI" id="CHEBI:83088"/>
    </cofactor>
</comment>
<dbReference type="Gene3D" id="2.40.50.100">
    <property type="match status" value="1"/>
</dbReference>
<feature type="domain" description="Peripheral subunit-binding (PSBD)" evidence="8">
    <location>
        <begin position="180"/>
        <end position="217"/>
    </location>
</feature>
<dbReference type="PROSITE" id="PS00189">
    <property type="entry name" value="LIPOYL"/>
    <property type="match status" value="1"/>
</dbReference>